<feature type="region of interest" description="Disordered" evidence="1">
    <location>
        <begin position="19"/>
        <end position="54"/>
    </location>
</feature>
<protein>
    <submittedName>
        <fullName evidence="2">Uncharacterized protein</fullName>
    </submittedName>
</protein>
<accession>A0A5B0S0K2</accession>
<comment type="caution">
    <text evidence="2">The sequence shown here is derived from an EMBL/GenBank/DDBJ whole genome shotgun (WGS) entry which is preliminary data.</text>
</comment>
<evidence type="ECO:0000313" key="2">
    <source>
        <dbReference type="EMBL" id="KAA1130805.1"/>
    </source>
</evidence>
<organism evidence="2 3">
    <name type="scientific">Puccinia graminis f. sp. tritici</name>
    <dbReference type="NCBI Taxonomy" id="56615"/>
    <lineage>
        <taxon>Eukaryota</taxon>
        <taxon>Fungi</taxon>
        <taxon>Dikarya</taxon>
        <taxon>Basidiomycota</taxon>
        <taxon>Pucciniomycotina</taxon>
        <taxon>Pucciniomycetes</taxon>
        <taxon>Pucciniales</taxon>
        <taxon>Pucciniaceae</taxon>
        <taxon>Puccinia</taxon>
    </lineage>
</organism>
<evidence type="ECO:0000313" key="3">
    <source>
        <dbReference type="Proteomes" id="UP000325313"/>
    </source>
</evidence>
<name>A0A5B0S0K2_PUCGR</name>
<sequence length="157" mass="17409">MYATTNSFSSQEFLEAKKSLSPLSARNPTGQVPYPTTHPSSSASQPASRPHISQQLQHKLLTQQHTIKLLSKSASHQSPTTIHKLLTRPTLHPTTHSSSSASWPHISHSLGLHLIRQHTINHRCHQPPQQVVRPVGLASVTSYTLTVITIFRANLRE</sequence>
<reference evidence="2 3" key="1">
    <citation type="submission" date="2019-05" db="EMBL/GenBank/DDBJ databases">
        <title>Emergence of the Ug99 lineage of the wheat stem rust pathogen through somatic hybridization.</title>
        <authorList>
            <person name="Li F."/>
            <person name="Upadhyaya N.M."/>
            <person name="Sperschneider J."/>
            <person name="Matny O."/>
            <person name="Nguyen-Phuc H."/>
            <person name="Mago R."/>
            <person name="Raley C."/>
            <person name="Miller M.E."/>
            <person name="Silverstein K.A.T."/>
            <person name="Henningsen E."/>
            <person name="Hirsch C.D."/>
            <person name="Visser B."/>
            <person name="Pretorius Z.A."/>
            <person name="Steffenson B.J."/>
            <person name="Schwessinger B."/>
            <person name="Dodds P.N."/>
            <person name="Figueroa M."/>
        </authorList>
    </citation>
    <scope>NUCLEOTIDE SEQUENCE [LARGE SCALE GENOMIC DNA]</scope>
    <source>
        <strain evidence="2 3">Ug99</strain>
    </source>
</reference>
<gene>
    <name evidence="2" type="ORF">PGTUg99_022108</name>
</gene>
<evidence type="ECO:0000256" key="1">
    <source>
        <dbReference type="SAM" id="MobiDB-lite"/>
    </source>
</evidence>
<feature type="compositionally biased region" description="Polar residues" evidence="1">
    <location>
        <begin position="21"/>
        <end position="30"/>
    </location>
</feature>
<proteinExistence type="predicted"/>
<dbReference type="EMBL" id="VDEP01000106">
    <property type="protein sequence ID" value="KAA1130805.1"/>
    <property type="molecule type" value="Genomic_DNA"/>
</dbReference>
<dbReference type="AlphaFoldDB" id="A0A5B0S0K2"/>
<dbReference type="Proteomes" id="UP000325313">
    <property type="component" value="Unassembled WGS sequence"/>
</dbReference>
<feature type="compositionally biased region" description="Low complexity" evidence="1">
    <location>
        <begin position="35"/>
        <end position="54"/>
    </location>
</feature>